<dbReference type="InterPro" id="IPR032072">
    <property type="entry name" value="DUF4807"/>
</dbReference>
<dbReference type="AlphaFoldDB" id="A0A0A1XLQ5"/>
<dbReference type="Pfam" id="PF16065">
    <property type="entry name" value="DUF4807"/>
    <property type="match status" value="1"/>
</dbReference>
<dbReference type="PANTHER" id="PTHR36693">
    <property type="entry name" value="GH02722P"/>
    <property type="match status" value="1"/>
</dbReference>
<reference evidence="1" key="1">
    <citation type="submission" date="2014-11" db="EMBL/GenBank/DDBJ databases">
        <authorList>
            <person name="Geib S."/>
        </authorList>
    </citation>
    <scope>NUCLEOTIDE SEQUENCE</scope>
</reference>
<organism evidence="1">
    <name type="scientific">Zeugodacus cucurbitae</name>
    <name type="common">Melon fruit fly</name>
    <name type="synonym">Bactrocera cucurbitae</name>
    <dbReference type="NCBI Taxonomy" id="28588"/>
    <lineage>
        <taxon>Eukaryota</taxon>
        <taxon>Metazoa</taxon>
        <taxon>Ecdysozoa</taxon>
        <taxon>Arthropoda</taxon>
        <taxon>Hexapoda</taxon>
        <taxon>Insecta</taxon>
        <taxon>Pterygota</taxon>
        <taxon>Neoptera</taxon>
        <taxon>Endopterygota</taxon>
        <taxon>Diptera</taxon>
        <taxon>Brachycera</taxon>
        <taxon>Muscomorpha</taxon>
        <taxon>Tephritoidea</taxon>
        <taxon>Tephritidae</taxon>
        <taxon>Zeugodacus</taxon>
        <taxon>Zeugodacus</taxon>
    </lineage>
</organism>
<reference evidence="1" key="2">
    <citation type="journal article" date="2015" name="Gigascience">
        <title>Reconstructing a comprehensive transcriptome assembly of a white-pupal translocated strain of the pest fruit fly Bactrocera cucurbitae.</title>
        <authorList>
            <person name="Sim S.B."/>
            <person name="Calla B."/>
            <person name="Hall B."/>
            <person name="DeRego T."/>
            <person name="Geib S.M."/>
        </authorList>
    </citation>
    <scope>NUCLEOTIDE SEQUENCE</scope>
</reference>
<gene>
    <name evidence="1" type="primary">F58A4.6</name>
    <name evidence="1" type="ORF">g.35848</name>
</gene>
<dbReference type="PANTHER" id="PTHR36693:SF1">
    <property type="entry name" value="GH02722P"/>
    <property type="match status" value="1"/>
</dbReference>
<dbReference type="EMBL" id="GBXI01002018">
    <property type="protein sequence ID" value="JAD12274.1"/>
    <property type="molecule type" value="Transcribed_RNA"/>
</dbReference>
<proteinExistence type="predicted"/>
<name>A0A0A1XLQ5_ZEUCU</name>
<protein>
    <submittedName>
        <fullName evidence="1">Uncharacterized protein F58A4.6</fullName>
    </submittedName>
</protein>
<evidence type="ECO:0000313" key="1">
    <source>
        <dbReference type="EMBL" id="JAD12274.1"/>
    </source>
</evidence>
<sequence>MTFLLCVSDLSKHQEFKEIDTNNNVKTLPRKMLWDRVISLRTNNQTPNADKACKDKQQRSLKRLYIEIDGINAYYLLRELQQLTQLRLQLHTNPAMRGIDIFWLQLIPPTKEVIDYKWNRILSHTLWEHIEVEYLMSWLSTLGGGYSALGEQFSKCAEVAGKISLRQFNIGLRLGDPFLQARCKLYYSISLIQTGQLRKAKYIIREQYKFARKQKEFDGRLVKMCHGIWLRLQYEYGLRLNSKKNTTESVLAKK</sequence>
<accession>A0A0A1XLQ5</accession>